<dbReference type="EMBL" id="AMZO01000037">
    <property type="protein sequence ID" value="ELR63605.1"/>
    <property type="molecule type" value="Genomic_DNA"/>
</dbReference>
<name>L8J411_9GAMM</name>
<evidence type="ECO:0000313" key="2">
    <source>
        <dbReference type="Proteomes" id="UP000011134"/>
    </source>
</evidence>
<dbReference type="Proteomes" id="UP000011134">
    <property type="component" value="Unassembled WGS sequence"/>
</dbReference>
<evidence type="ECO:0000313" key="1">
    <source>
        <dbReference type="EMBL" id="ELR63605.1"/>
    </source>
</evidence>
<comment type="caution">
    <text evidence="1">The sequence shown here is derived from an EMBL/GenBank/DDBJ whole genome shotgun (WGS) entry which is preliminary data.</text>
</comment>
<gene>
    <name evidence="1" type="ORF">C942_03463</name>
</gene>
<dbReference type="AlphaFoldDB" id="L8J411"/>
<sequence length="42" mass="4839">MAWLRQGFICLSRLSTTQLTRQTKPTKTFGRLDVKISIDLDV</sequence>
<keyword evidence="2" id="KW-1185">Reference proteome</keyword>
<proteinExistence type="predicted"/>
<protein>
    <submittedName>
        <fullName evidence="1">Uncharacterized protein</fullName>
    </submittedName>
</protein>
<organism evidence="1 2">
    <name type="scientific">Photobacterium marinum</name>
    <dbReference type="NCBI Taxonomy" id="1056511"/>
    <lineage>
        <taxon>Bacteria</taxon>
        <taxon>Pseudomonadati</taxon>
        <taxon>Pseudomonadota</taxon>
        <taxon>Gammaproteobacteria</taxon>
        <taxon>Vibrionales</taxon>
        <taxon>Vibrionaceae</taxon>
        <taxon>Photobacterium</taxon>
    </lineage>
</organism>
<dbReference type="PATRIC" id="fig|1056511.3.peg.4387"/>
<reference evidence="1 2" key="1">
    <citation type="submission" date="2012-12" db="EMBL/GenBank/DDBJ databases">
        <title>Genome Assembly of Photobacterium sp. AK15.</title>
        <authorList>
            <person name="Khatri I."/>
            <person name="Vaidya B."/>
            <person name="Srinivas T.N.R."/>
            <person name="Subramanian S."/>
            <person name="Pinnaka A."/>
        </authorList>
    </citation>
    <scope>NUCLEOTIDE SEQUENCE [LARGE SCALE GENOMIC DNA]</scope>
    <source>
        <strain evidence="1 2">AK15</strain>
    </source>
</reference>
<accession>L8J411</accession>